<gene>
    <name evidence="9" type="ORF">CA982_13770</name>
</gene>
<accession>A0A243Q9G3</accession>
<evidence type="ECO:0000256" key="2">
    <source>
        <dbReference type="ARBA" id="ARBA00022475"/>
    </source>
</evidence>
<feature type="binding site" evidence="7">
    <location>
        <position position="181"/>
    </location>
    <ligand>
        <name>Mg(2+)</name>
        <dbReference type="ChEBI" id="CHEBI:18420"/>
    </ligand>
</feature>
<evidence type="ECO:0000256" key="5">
    <source>
        <dbReference type="ARBA" id="ARBA00022989"/>
    </source>
</evidence>
<dbReference type="PANTHER" id="PTHR22926">
    <property type="entry name" value="PHOSPHO-N-ACETYLMURAMOYL-PENTAPEPTIDE-TRANSFERASE"/>
    <property type="match status" value="1"/>
</dbReference>
<feature type="transmembrane region" description="Helical" evidence="8">
    <location>
        <begin position="337"/>
        <end position="356"/>
    </location>
</feature>
<sequence length="398" mass="41169">MTGAAPVLLAAADGGGTGVPLRELLLVGLTAAAMTYLLTSAVRVFAIRAGAVAVPRVRDVHVIPTPRLGGLGMFGGVVAGIALAANLPALNRGFAYTTDMTAVIAAGTVIVLVGVVDDRWGLDALTKFVGQLTAAGVLVLLGISWLQLYIPFANIGTLVLDPLQAGLLTVAITVATINAINFVDGLDGLAAGLGLIAAAAICMFSLGLLRDQGGDVSYYPPALISMALAGACLGFLPHNFSPARIFMGDSGAMLIGLLLAAASTSASGRIAVNAYGPADIFTLLSPLILVAAVVFIPMLDMLLAVIRRTRAGVGFYTPDKMHLHHRLLELGHSQRRVALIIYLWVGVLAFSAAASTLFPLSVVAPAFGAGLIVAMLVTMAPRLHRRFAELRTATKAYR</sequence>
<keyword evidence="6 8" id="KW-0472">Membrane</keyword>
<evidence type="ECO:0000256" key="4">
    <source>
        <dbReference type="ARBA" id="ARBA00022692"/>
    </source>
</evidence>
<dbReference type="GO" id="GO:0046872">
    <property type="term" value="F:metal ion binding"/>
    <property type="evidence" value="ECO:0007669"/>
    <property type="project" value="UniProtKB-KW"/>
</dbReference>
<feature type="transmembrane region" description="Helical" evidence="8">
    <location>
        <begin position="162"/>
        <end position="182"/>
    </location>
</feature>
<dbReference type="GO" id="GO:0009103">
    <property type="term" value="P:lipopolysaccharide biosynthetic process"/>
    <property type="evidence" value="ECO:0007669"/>
    <property type="project" value="TreeGrafter"/>
</dbReference>
<feature type="transmembrane region" description="Helical" evidence="8">
    <location>
        <begin position="284"/>
        <end position="306"/>
    </location>
</feature>
<keyword evidence="4 8" id="KW-0812">Transmembrane</keyword>
<comment type="cofactor">
    <cofactor evidence="7">
        <name>Mg(2+)</name>
        <dbReference type="ChEBI" id="CHEBI:18420"/>
    </cofactor>
</comment>
<keyword evidence="10" id="KW-1185">Reference proteome</keyword>
<dbReference type="Pfam" id="PF00953">
    <property type="entry name" value="Glycos_transf_4"/>
    <property type="match status" value="1"/>
</dbReference>
<keyword evidence="5 8" id="KW-1133">Transmembrane helix</keyword>
<protein>
    <submittedName>
        <fullName evidence="9">Undecaprenyl-phosphate alpha-N-acetylglucosaminyl 1-phosphate transferase</fullName>
    </submittedName>
</protein>
<evidence type="ECO:0000256" key="7">
    <source>
        <dbReference type="PIRSR" id="PIRSR600715-1"/>
    </source>
</evidence>
<feature type="transmembrane region" description="Helical" evidence="8">
    <location>
        <begin position="221"/>
        <end position="240"/>
    </location>
</feature>
<comment type="caution">
    <text evidence="9">The sequence shown here is derived from an EMBL/GenBank/DDBJ whole genome shotgun (WGS) entry which is preliminary data.</text>
</comment>
<evidence type="ECO:0000313" key="10">
    <source>
        <dbReference type="Proteomes" id="UP000194632"/>
    </source>
</evidence>
<comment type="subcellular location">
    <subcellularLocation>
        <location evidence="1">Cell membrane</location>
        <topology evidence="1">Multi-pass membrane protein</topology>
    </subcellularLocation>
</comment>
<dbReference type="GO" id="GO:0044038">
    <property type="term" value="P:cell wall macromolecule biosynthetic process"/>
    <property type="evidence" value="ECO:0007669"/>
    <property type="project" value="TreeGrafter"/>
</dbReference>
<keyword evidence="7" id="KW-0479">Metal-binding</keyword>
<feature type="transmembrane region" description="Helical" evidence="8">
    <location>
        <begin position="93"/>
        <end position="116"/>
    </location>
</feature>
<keyword evidence="2" id="KW-1003">Cell membrane</keyword>
<dbReference type="GO" id="GO:0071555">
    <property type="term" value="P:cell wall organization"/>
    <property type="evidence" value="ECO:0007669"/>
    <property type="project" value="TreeGrafter"/>
</dbReference>
<organism evidence="9 10">
    <name type="scientific">Gordonia lacunae</name>
    <dbReference type="NCBI Taxonomy" id="417102"/>
    <lineage>
        <taxon>Bacteria</taxon>
        <taxon>Bacillati</taxon>
        <taxon>Actinomycetota</taxon>
        <taxon>Actinomycetes</taxon>
        <taxon>Mycobacteriales</taxon>
        <taxon>Gordoniaceae</taxon>
        <taxon>Gordonia</taxon>
    </lineage>
</organism>
<dbReference type="Proteomes" id="UP000194632">
    <property type="component" value="Unassembled WGS sequence"/>
</dbReference>
<proteinExistence type="predicted"/>
<evidence type="ECO:0000256" key="6">
    <source>
        <dbReference type="ARBA" id="ARBA00023136"/>
    </source>
</evidence>
<evidence type="ECO:0000256" key="3">
    <source>
        <dbReference type="ARBA" id="ARBA00022679"/>
    </source>
</evidence>
<evidence type="ECO:0000313" key="9">
    <source>
        <dbReference type="EMBL" id="OUC78285.1"/>
    </source>
</evidence>
<dbReference type="InterPro" id="IPR000715">
    <property type="entry name" value="Glycosyl_transferase_4"/>
</dbReference>
<keyword evidence="3 9" id="KW-0808">Transferase</keyword>
<dbReference type="CDD" id="cd06853">
    <property type="entry name" value="GT_WecA_like"/>
    <property type="match status" value="1"/>
</dbReference>
<feature type="transmembrane region" description="Helical" evidence="8">
    <location>
        <begin position="24"/>
        <end position="47"/>
    </location>
</feature>
<feature type="transmembrane region" description="Helical" evidence="8">
    <location>
        <begin position="189"/>
        <end position="209"/>
    </location>
</feature>
<dbReference type="RefSeq" id="WP_086535880.1">
    <property type="nucleotide sequence ID" value="NZ_JBLKRZ010000008.1"/>
</dbReference>
<dbReference type="AlphaFoldDB" id="A0A243Q9G3"/>
<dbReference type="GO" id="GO:0005886">
    <property type="term" value="C:plasma membrane"/>
    <property type="evidence" value="ECO:0007669"/>
    <property type="project" value="UniProtKB-SubCell"/>
</dbReference>
<feature type="transmembrane region" description="Helical" evidence="8">
    <location>
        <begin position="68"/>
        <end position="87"/>
    </location>
</feature>
<feature type="transmembrane region" description="Helical" evidence="8">
    <location>
        <begin position="252"/>
        <end position="272"/>
    </location>
</feature>
<dbReference type="GO" id="GO:0016780">
    <property type="term" value="F:phosphotransferase activity, for other substituted phosphate groups"/>
    <property type="evidence" value="ECO:0007669"/>
    <property type="project" value="InterPro"/>
</dbReference>
<feature type="transmembrane region" description="Helical" evidence="8">
    <location>
        <begin position="128"/>
        <end position="150"/>
    </location>
</feature>
<reference evidence="9 10" key="1">
    <citation type="submission" date="2017-05" db="EMBL/GenBank/DDBJ databases">
        <title>Biotechnological potential of actinobacteria isolated from South African environments.</title>
        <authorList>
            <person name="Le Roes-Hill M."/>
            <person name="Prins A."/>
            <person name="Durrell K.A."/>
        </authorList>
    </citation>
    <scope>NUCLEOTIDE SEQUENCE [LARGE SCALE GENOMIC DNA]</scope>
    <source>
        <strain evidence="9">BS2</strain>
    </source>
</reference>
<dbReference type="OrthoDB" id="9783652at2"/>
<dbReference type="PANTHER" id="PTHR22926:SF3">
    <property type="entry name" value="UNDECAPRENYL-PHOSPHATE ALPHA-N-ACETYLGLUCOSAMINYL 1-PHOSPHATE TRANSFERASE"/>
    <property type="match status" value="1"/>
</dbReference>
<dbReference type="STRING" id="417102.CA982_13770"/>
<evidence type="ECO:0000256" key="8">
    <source>
        <dbReference type="SAM" id="Phobius"/>
    </source>
</evidence>
<evidence type="ECO:0000256" key="1">
    <source>
        <dbReference type="ARBA" id="ARBA00004651"/>
    </source>
</evidence>
<feature type="binding site" evidence="7">
    <location>
        <position position="249"/>
    </location>
    <ligand>
        <name>Mg(2+)</name>
        <dbReference type="ChEBI" id="CHEBI:18420"/>
    </ligand>
</feature>
<feature type="transmembrane region" description="Helical" evidence="8">
    <location>
        <begin position="362"/>
        <end position="381"/>
    </location>
</feature>
<dbReference type="EMBL" id="NGFO01000014">
    <property type="protein sequence ID" value="OUC78285.1"/>
    <property type="molecule type" value="Genomic_DNA"/>
</dbReference>
<keyword evidence="7" id="KW-0460">Magnesium</keyword>
<name>A0A243Q9G3_9ACTN</name>